<comment type="caution">
    <text evidence="1">The sequence shown here is derived from an EMBL/GenBank/DDBJ whole genome shotgun (WGS) entry which is preliminary data.</text>
</comment>
<dbReference type="AlphaFoldDB" id="A0A9P1NBX1"/>
<organism evidence="1 2">
    <name type="scientific">Caenorhabditis angaria</name>
    <dbReference type="NCBI Taxonomy" id="860376"/>
    <lineage>
        <taxon>Eukaryota</taxon>
        <taxon>Metazoa</taxon>
        <taxon>Ecdysozoa</taxon>
        <taxon>Nematoda</taxon>
        <taxon>Chromadorea</taxon>
        <taxon>Rhabditida</taxon>
        <taxon>Rhabditina</taxon>
        <taxon>Rhabditomorpha</taxon>
        <taxon>Rhabditoidea</taxon>
        <taxon>Rhabditidae</taxon>
        <taxon>Peloderinae</taxon>
        <taxon>Caenorhabditis</taxon>
    </lineage>
</organism>
<gene>
    <name evidence="1" type="ORF">CAMP_LOCUS18484</name>
</gene>
<accession>A0A9P1NBX1</accession>
<sequence>MDSPDDLLYTYFCPRSRMYETRVIRAKYLADHEIRKANILGGHINVVSLQRICQMRIMGALLRRINQRTIQNKQNLAVLKVSIERSKTSSRGADYELVARCYRIFTEEDVREETCDFPRLNYQNEFPSKAKTVTFMLNL</sequence>
<protein>
    <submittedName>
        <fullName evidence="1">Uncharacterized protein</fullName>
    </submittedName>
</protein>
<evidence type="ECO:0000313" key="1">
    <source>
        <dbReference type="EMBL" id="CAI5455847.1"/>
    </source>
</evidence>
<name>A0A9P1NBX1_9PELO</name>
<dbReference type="EMBL" id="CANHGI010000006">
    <property type="protein sequence ID" value="CAI5455847.1"/>
    <property type="molecule type" value="Genomic_DNA"/>
</dbReference>
<proteinExistence type="predicted"/>
<evidence type="ECO:0000313" key="2">
    <source>
        <dbReference type="Proteomes" id="UP001152747"/>
    </source>
</evidence>
<reference evidence="1" key="1">
    <citation type="submission" date="2022-11" db="EMBL/GenBank/DDBJ databases">
        <authorList>
            <person name="Kikuchi T."/>
        </authorList>
    </citation>
    <scope>NUCLEOTIDE SEQUENCE</scope>
    <source>
        <strain evidence="1">PS1010</strain>
    </source>
</reference>
<keyword evidence="2" id="KW-1185">Reference proteome</keyword>
<dbReference type="Proteomes" id="UP001152747">
    <property type="component" value="Unassembled WGS sequence"/>
</dbReference>